<gene>
    <name evidence="8" type="ORF">MNBD_GAMMA09-1360</name>
</gene>
<name>A0A3B0X7H0_9ZZZZ</name>
<keyword evidence="7" id="KW-0472">Membrane</keyword>
<evidence type="ECO:0000313" key="8">
    <source>
        <dbReference type="EMBL" id="VAW64238.1"/>
    </source>
</evidence>
<keyword evidence="5" id="KW-0812">Transmembrane</keyword>
<evidence type="ECO:0000256" key="5">
    <source>
        <dbReference type="ARBA" id="ARBA00022692"/>
    </source>
</evidence>
<protein>
    <recommendedName>
        <fullName evidence="9">General secretion pathway protein N</fullName>
    </recommendedName>
</protein>
<dbReference type="GO" id="GO:0005886">
    <property type="term" value="C:plasma membrane"/>
    <property type="evidence" value="ECO:0007669"/>
    <property type="project" value="UniProtKB-SubCell"/>
</dbReference>
<dbReference type="GO" id="GO:0015628">
    <property type="term" value="P:protein secretion by the type II secretion system"/>
    <property type="evidence" value="ECO:0007669"/>
    <property type="project" value="InterPro"/>
</dbReference>
<evidence type="ECO:0000256" key="3">
    <source>
        <dbReference type="ARBA" id="ARBA00022475"/>
    </source>
</evidence>
<evidence type="ECO:0000256" key="4">
    <source>
        <dbReference type="ARBA" id="ARBA00022519"/>
    </source>
</evidence>
<organism evidence="8">
    <name type="scientific">hydrothermal vent metagenome</name>
    <dbReference type="NCBI Taxonomy" id="652676"/>
    <lineage>
        <taxon>unclassified sequences</taxon>
        <taxon>metagenomes</taxon>
        <taxon>ecological metagenomes</taxon>
    </lineage>
</organism>
<sequence length="257" mass="27914">MKKRYYIITAIVSYLFFTLSSVPAAKVISLVSDNSNMPVKLYGVYGSLWDGGANTVMIQGQPASIDDLQWSINPASLLLASISADIEASVKEQNVVGNINISAMGDISASDVRAQIDASVMQKLVNMPLGELGGVFNINVEDFEMSDEGFPVVSANIKWNNAKLTLLETVDLGHINLDITPEEDNRLSAKITNNKGELSLDGTATIDPSKNYNLDLRITPEDSAKPNIRQSLGMFAKKQTDGSYLVKRKGNLRDLGL</sequence>
<dbReference type="GO" id="GO:0015627">
    <property type="term" value="C:type II protein secretion system complex"/>
    <property type="evidence" value="ECO:0007669"/>
    <property type="project" value="InterPro"/>
</dbReference>
<comment type="subcellular location">
    <subcellularLocation>
        <location evidence="1">Cell inner membrane</location>
    </subcellularLocation>
</comment>
<evidence type="ECO:0000256" key="2">
    <source>
        <dbReference type="ARBA" id="ARBA00022448"/>
    </source>
</evidence>
<reference evidence="8" key="1">
    <citation type="submission" date="2018-06" db="EMBL/GenBank/DDBJ databases">
        <authorList>
            <person name="Zhirakovskaya E."/>
        </authorList>
    </citation>
    <scope>NUCLEOTIDE SEQUENCE</scope>
</reference>
<accession>A0A3B0X7H0</accession>
<evidence type="ECO:0000256" key="1">
    <source>
        <dbReference type="ARBA" id="ARBA00004533"/>
    </source>
</evidence>
<proteinExistence type="predicted"/>
<evidence type="ECO:0000256" key="6">
    <source>
        <dbReference type="ARBA" id="ARBA00022927"/>
    </source>
</evidence>
<keyword evidence="4" id="KW-0997">Cell inner membrane</keyword>
<keyword evidence="6" id="KW-0653">Protein transport</keyword>
<evidence type="ECO:0008006" key="9">
    <source>
        <dbReference type="Google" id="ProtNLM"/>
    </source>
</evidence>
<dbReference type="EMBL" id="UOFI01000054">
    <property type="protein sequence ID" value="VAW64238.1"/>
    <property type="molecule type" value="Genomic_DNA"/>
</dbReference>
<dbReference type="InterPro" id="IPR022792">
    <property type="entry name" value="T2SS_protein-GspN"/>
</dbReference>
<dbReference type="Pfam" id="PF01203">
    <property type="entry name" value="T2SSN"/>
    <property type="match status" value="1"/>
</dbReference>
<evidence type="ECO:0000256" key="7">
    <source>
        <dbReference type="ARBA" id="ARBA00023136"/>
    </source>
</evidence>
<keyword evidence="2" id="KW-0813">Transport</keyword>
<dbReference type="AlphaFoldDB" id="A0A3B0X7H0"/>
<keyword evidence="3" id="KW-1003">Cell membrane</keyword>